<evidence type="ECO:0000313" key="9">
    <source>
        <dbReference type="EMBL" id="OMH82338.1"/>
    </source>
</evidence>
<protein>
    <submittedName>
        <fullName evidence="9">Retrovirus-related Pol polyprotein from transposon</fullName>
    </submittedName>
</protein>
<evidence type="ECO:0000256" key="5">
    <source>
        <dbReference type="PROSITE-ProRule" id="PRU00047"/>
    </source>
</evidence>
<dbReference type="InterPro" id="IPR041588">
    <property type="entry name" value="Integrase_H2C2"/>
</dbReference>
<dbReference type="InterPro" id="IPR001878">
    <property type="entry name" value="Znf_CCHC"/>
</dbReference>
<dbReference type="SUPFAM" id="SSF50630">
    <property type="entry name" value="Acid proteases"/>
    <property type="match status" value="1"/>
</dbReference>
<keyword evidence="4" id="KW-0255">Endonuclease</keyword>
<keyword evidence="5" id="KW-0862">Zinc</keyword>
<dbReference type="GO" id="GO:0003676">
    <property type="term" value="F:nucleic acid binding"/>
    <property type="evidence" value="ECO:0007669"/>
    <property type="project" value="InterPro"/>
</dbReference>
<dbReference type="AlphaFoldDB" id="A0A1R1PN02"/>
<dbReference type="GO" id="GO:0016779">
    <property type="term" value="F:nucleotidyltransferase activity"/>
    <property type="evidence" value="ECO:0007669"/>
    <property type="project" value="UniProtKB-KW"/>
</dbReference>
<dbReference type="GO" id="GO:0008270">
    <property type="term" value="F:zinc ion binding"/>
    <property type="evidence" value="ECO:0007669"/>
    <property type="project" value="UniProtKB-KW"/>
</dbReference>
<evidence type="ECO:0000256" key="1">
    <source>
        <dbReference type="ARBA" id="ARBA00022679"/>
    </source>
</evidence>
<dbReference type="GO" id="GO:0015074">
    <property type="term" value="P:DNA integration"/>
    <property type="evidence" value="ECO:0007669"/>
    <property type="project" value="InterPro"/>
</dbReference>
<evidence type="ECO:0000256" key="3">
    <source>
        <dbReference type="ARBA" id="ARBA00022722"/>
    </source>
</evidence>
<dbReference type="OrthoDB" id="444848at2759"/>
<dbReference type="InterPro" id="IPR036875">
    <property type="entry name" value="Znf_CCHC_sf"/>
</dbReference>
<feature type="domain" description="CCHC-type" evidence="7">
    <location>
        <begin position="255"/>
        <end position="270"/>
    </location>
</feature>
<dbReference type="PANTHER" id="PTHR37984:SF5">
    <property type="entry name" value="PROTEIN NYNRIN-LIKE"/>
    <property type="match status" value="1"/>
</dbReference>
<keyword evidence="4" id="KW-0378">Hydrolase</keyword>
<dbReference type="InterPro" id="IPR050951">
    <property type="entry name" value="Retrovirus_Pol_polyprotein"/>
</dbReference>
<gene>
    <name evidence="9" type="ORF">AX774_g4182</name>
</gene>
<evidence type="ECO:0000256" key="6">
    <source>
        <dbReference type="SAM" id="MobiDB-lite"/>
    </source>
</evidence>
<name>A0A1R1PN02_ZANCU</name>
<evidence type="ECO:0000256" key="2">
    <source>
        <dbReference type="ARBA" id="ARBA00022695"/>
    </source>
</evidence>
<evidence type="ECO:0000259" key="7">
    <source>
        <dbReference type="PROSITE" id="PS50158"/>
    </source>
</evidence>
<keyword evidence="2" id="KW-0548">Nucleotidyltransferase</keyword>
<dbReference type="GO" id="GO:0004519">
    <property type="term" value="F:endonuclease activity"/>
    <property type="evidence" value="ECO:0007669"/>
    <property type="project" value="UniProtKB-KW"/>
</dbReference>
<dbReference type="PANTHER" id="PTHR37984">
    <property type="entry name" value="PROTEIN CBG26694"/>
    <property type="match status" value="1"/>
</dbReference>
<comment type="caution">
    <text evidence="9">The sequence shown here is derived from an EMBL/GenBank/DDBJ whole genome shotgun (WGS) entry which is preliminary data.</text>
</comment>
<dbReference type="Gene3D" id="1.10.340.70">
    <property type="match status" value="1"/>
</dbReference>
<dbReference type="SUPFAM" id="SSF57756">
    <property type="entry name" value="Retrovirus zinc finger-like domains"/>
    <property type="match status" value="1"/>
</dbReference>
<dbReference type="Gene3D" id="3.30.420.10">
    <property type="entry name" value="Ribonuclease H-like superfamily/Ribonuclease H"/>
    <property type="match status" value="1"/>
</dbReference>
<keyword evidence="5" id="KW-0479">Metal-binding</keyword>
<sequence>MVGNTGKKVISNRGGPEITPFDSANCPDVEDWLHTYGLISSMYGWNDAEKLKYLELYLSGEDKKWFKRQLSTLTTWEAASKKFLEQFGTQETELTALETLIELRQANFKSFELFEAEFDSLANAAGIKEDSKTWMNLFRRALTQRNQVLLSKAGITKVKEAKEKLLEEEKLEKALNLSAPKKTRAPAKVEKKEQSAPKADTSLKENFAGELQRTLKYMQGLQLNILDRMEKLEAKSHGGNNRKPQRDFKPRILECFKCKKPGHHGTQCPEAAGGSKDLGCIELCSEMSDSEAEALFGVEKRPRSPSPTDNGPVRGRVRTGENPPGQVTGEIREVGMEVEKDQNPPQAIRVVPRNPAKDRFSFQTETNSKTKRYLADKAAIVRERGAATGKTRQTPGDKEELPIKEFSIEEEFNRIQPKLNYAHLLKVSPMVRKRMLTYIQKLEEQELGAIEDEGSRYTNCKAYIDVFGEYHVAILDTGAACSVVTNDFLKMLGLEIDTMDTPTIVTADGAKHSTLGIVSGVPFRIAGYIFTGDLLVMERGINQLVLGMDWLTKHGAMVDLGGKELILPKGDKEIALTLFTSKKSNLVDYSGYELYGIAKEVSISTSEVAPEVPQGLLNVLEKNKDLFVTDLMDLEQTDVLDHRIEVGDANPFDYEFQHVRGAVNPTDFLSRNPGITEEVAPGAEAEEVEIAAMDVLHHAAISNYLRDRTYPNRANDDFRKSLREKAKLFKLLDNKLCKVTKQFGIREVLHHENQKEKIREIHEEGHEGILYTLNRARNKYFGKGLREVVEEVVGECERCQKQDKGKFFREPLHPFLAMRPFEIMGIDFVGPINPIAKSGNKYVITAIDYLTKWPIAVAVPHATSEVVINFLFTKVVQEFGIPAQLMSDRGASFTSELSSKFYEEVGIHHTPTTVFRPQANGQVERFHRTFRNVLAKVSERNKEEWDTYIWKVLLVIRTMKNRSTDKSPAELLYGVKLQTPATWRPPAEVEDLEEEIIQRVNAIQVGIPEIRRLAVEKMAEANQVMKQRYDKQVTVYRFKEGDKVLRKVEQPSGKLEPYWEGPYIVTRVLRLGTYVIQDPAGHRDLVNGDRLKPYRQAEHMIPEITPGNIRSTLRRFKN</sequence>
<dbReference type="Pfam" id="PF03732">
    <property type="entry name" value="Retrotrans_gag"/>
    <property type="match status" value="1"/>
</dbReference>
<dbReference type="EMBL" id="LSSK01000685">
    <property type="protein sequence ID" value="OMH82338.1"/>
    <property type="molecule type" value="Genomic_DNA"/>
</dbReference>
<dbReference type="Gene3D" id="2.40.70.10">
    <property type="entry name" value="Acid Proteases"/>
    <property type="match status" value="1"/>
</dbReference>
<dbReference type="SUPFAM" id="SSF53098">
    <property type="entry name" value="Ribonuclease H-like"/>
    <property type="match status" value="1"/>
</dbReference>
<proteinExistence type="predicted"/>
<keyword evidence="3" id="KW-0540">Nuclease</keyword>
<reference evidence="10" key="1">
    <citation type="submission" date="2017-01" db="EMBL/GenBank/DDBJ databases">
        <authorList>
            <person name="Wang Y."/>
            <person name="White M."/>
            <person name="Kvist S."/>
            <person name="Moncalvo J.-M."/>
        </authorList>
    </citation>
    <scope>NUCLEOTIDE SEQUENCE [LARGE SCALE GENOMIC DNA]</scope>
    <source>
        <strain evidence="10">COL-18-3</strain>
    </source>
</reference>
<dbReference type="InterPro" id="IPR001584">
    <property type="entry name" value="Integrase_cat-core"/>
</dbReference>
<keyword evidence="5" id="KW-0863">Zinc-finger</keyword>
<dbReference type="Pfam" id="PF08284">
    <property type="entry name" value="RVP_2"/>
    <property type="match status" value="1"/>
</dbReference>
<dbReference type="InterPro" id="IPR012337">
    <property type="entry name" value="RNaseH-like_sf"/>
</dbReference>
<accession>A0A1R1PN02</accession>
<dbReference type="PROSITE" id="PS50158">
    <property type="entry name" value="ZF_CCHC"/>
    <property type="match status" value="1"/>
</dbReference>
<dbReference type="PROSITE" id="PS50994">
    <property type="entry name" value="INTEGRASE"/>
    <property type="match status" value="1"/>
</dbReference>
<dbReference type="InterPro" id="IPR036397">
    <property type="entry name" value="RNaseH_sf"/>
</dbReference>
<feature type="domain" description="Integrase catalytic" evidence="8">
    <location>
        <begin position="816"/>
        <end position="976"/>
    </location>
</feature>
<dbReference type="Proteomes" id="UP000188320">
    <property type="component" value="Unassembled WGS sequence"/>
</dbReference>
<dbReference type="FunFam" id="3.30.420.10:FF:000032">
    <property type="entry name" value="Retrovirus-related Pol polyprotein from transposon 297-like Protein"/>
    <property type="match status" value="1"/>
</dbReference>
<evidence type="ECO:0000313" key="10">
    <source>
        <dbReference type="Proteomes" id="UP000188320"/>
    </source>
</evidence>
<dbReference type="Pfam" id="PF17921">
    <property type="entry name" value="Integrase_H2C2"/>
    <property type="match status" value="1"/>
</dbReference>
<dbReference type="CDD" id="cd00303">
    <property type="entry name" value="retropepsin_like"/>
    <property type="match status" value="1"/>
</dbReference>
<organism evidence="9 10">
    <name type="scientific">Zancudomyces culisetae</name>
    <name type="common">Gut fungus</name>
    <name type="synonym">Smittium culisetae</name>
    <dbReference type="NCBI Taxonomy" id="1213189"/>
    <lineage>
        <taxon>Eukaryota</taxon>
        <taxon>Fungi</taxon>
        <taxon>Fungi incertae sedis</taxon>
        <taxon>Zoopagomycota</taxon>
        <taxon>Kickxellomycotina</taxon>
        <taxon>Harpellomycetes</taxon>
        <taxon>Harpellales</taxon>
        <taxon>Legeriomycetaceae</taxon>
        <taxon>Zancudomyces</taxon>
    </lineage>
</organism>
<feature type="region of interest" description="Disordered" evidence="6">
    <location>
        <begin position="297"/>
        <end position="328"/>
    </location>
</feature>
<feature type="region of interest" description="Disordered" evidence="6">
    <location>
        <begin position="177"/>
        <end position="200"/>
    </location>
</feature>
<dbReference type="Pfam" id="PF00665">
    <property type="entry name" value="rve"/>
    <property type="match status" value="1"/>
</dbReference>
<keyword evidence="10" id="KW-1185">Reference proteome</keyword>
<keyword evidence="1" id="KW-0808">Transferase</keyword>
<dbReference type="InterPro" id="IPR005162">
    <property type="entry name" value="Retrotrans_gag_dom"/>
</dbReference>
<evidence type="ECO:0000259" key="8">
    <source>
        <dbReference type="PROSITE" id="PS50994"/>
    </source>
</evidence>
<dbReference type="GO" id="GO:0005634">
    <property type="term" value="C:nucleus"/>
    <property type="evidence" value="ECO:0007669"/>
    <property type="project" value="UniProtKB-ARBA"/>
</dbReference>
<dbReference type="InterPro" id="IPR021109">
    <property type="entry name" value="Peptidase_aspartic_dom_sf"/>
</dbReference>
<evidence type="ECO:0000256" key="4">
    <source>
        <dbReference type="ARBA" id="ARBA00022759"/>
    </source>
</evidence>